<feature type="chain" id="PRO_5047302457" evidence="2">
    <location>
        <begin position="29"/>
        <end position="257"/>
    </location>
</feature>
<gene>
    <name evidence="4" type="ORF">ACFFJH_17945</name>
</gene>
<evidence type="ECO:0000256" key="1">
    <source>
        <dbReference type="ARBA" id="ARBA00022729"/>
    </source>
</evidence>
<evidence type="ECO:0000256" key="2">
    <source>
        <dbReference type="SAM" id="SignalP"/>
    </source>
</evidence>
<dbReference type="Pfam" id="PF00497">
    <property type="entry name" value="SBP_bac_3"/>
    <property type="match status" value="1"/>
</dbReference>
<keyword evidence="1 2" id="KW-0732">Signal</keyword>
<dbReference type="PANTHER" id="PTHR35936:SF38">
    <property type="entry name" value="GLUTAMINE-BINDING PERIPLASMIC PROTEIN"/>
    <property type="match status" value="1"/>
</dbReference>
<dbReference type="RefSeq" id="WP_390214338.1">
    <property type="nucleotide sequence ID" value="NZ_JBHLXJ010000018.1"/>
</dbReference>
<dbReference type="InterPro" id="IPR001638">
    <property type="entry name" value="Solute-binding_3/MltF_N"/>
</dbReference>
<dbReference type="PANTHER" id="PTHR35936">
    <property type="entry name" value="MEMBRANE-BOUND LYTIC MUREIN TRANSGLYCOSYLASE F"/>
    <property type="match status" value="1"/>
</dbReference>
<sequence length="257" mass="29747">MRAIFHYLLHSVLVLLGIAALSSDNVHAGEITIAFAGDRPPYFFRQNGQDAGIELDLVRLIMGNAGHTIKVVNIPKIRMLKSLKEKEIDGATTVQENNDEKLFFSDRYLDFQNIVISKAKHDIRLKSLSELKHYSFIIWQDGWRNLGPDFEMDYRPDANGIFPKNYNQAFNQLSQNKMFWADRVQLIIIDKNIFEHYKNLLSKEFDTSVPLTYHDLIKSKTSYAVAFHQASLRDQFNEGLKKARANGSYQRVLDNYR</sequence>
<name>A0ABV6IIP3_9BURK</name>
<keyword evidence="5" id="KW-1185">Reference proteome</keyword>
<proteinExistence type="predicted"/>
<evidence type="ECO:0000313" key="4">
    <source>
        <dbReference type="EMBL" id="MFC0351710.1"/>
    </source>
</evidence>
<protein>
    <submittedName>
        <fullName evidence="4">Substrate-binding periplasmic protein</fullName>
    </submittedName>
</protein>
<comment type="caution">
    <text evidence="4">The sequence shown here is derived from an EMBL/GenBank/DDBJ whole genome shotgun (WGS) entry which is preliminary data.</text>
</comment>
<evidence type="ECO:0000259" key="3">
    <source>
        <dbReference type="Pfam" id="PF00497"/>
    </source>
</evidence>
<reference evidence="4 5" key="1">
    <citation type="submission" date="2024-09" db="EMBL/GenBank/DDBJ databases">
        <authorList>
            <person name="Sun Q."/>
            <person name="Mori K."/>
        </authorList>
    </citation>
    <scope>NUCLEOTIDE SEQUENCE [LARGE SCALE GENOMIC DNA]</scope>
    <source>
        <strain evidence="4 5">CCM 8677</strain>
    </source>
</reference>
<dbReference type="EMBL" id="JBHLXJ010000018">
    <property type="protein sequence ID" value="MFC0351710.1"/>
    <property type="molecule type" value="Genomic_DNA"/>
</dbReference>
<dbReference type="Gene3D" id="3.40.190.10">
    <property type="entry name" value="Periplasmic binding protein-like II"/>
    <property type="match status" value="2"/>
</dbReference>
<dbReference type="Proteomes" id="UP001589844">
    <property type="component" value="Unassembled WGS sequence"/>
</dbReference>
<evidence type="ECO:0000313" key="5">
    <source>
        <dbReference type="Proteomes" id="UP001589844"/>
    </source>
</evidence>
<feature type="domain" description="Solute-binding protein family 3/N-terminal" evidence="3">
    <location>
        <begin position="31"/>
        <end position="256"/>
    </location>
</feature>
<dbReference type="SUPFAM" id="SSF53850">
    <property type="entry name" value="Periplasmic binding protein-like II"/>
    <property type="match status" value="1"/>
</dbReference>
<feature type="signal peptide" evidence="2">
    <location>
        <begin position="1"/>
        <end position="28"/>
    </location>
</feature>
<accession>A0ABV6IIP3</accession>
<organism evidence="4 5">
    <name type="scientific">Undibacterium danionis</name>
    <dbReference type="NCBI Taxonomy" id="1812100"/>
    <lineage>
        <taxon>Bacteria</taxon>
        <taxon>Pseudomonadati</taxon>
        <taxon>Pseudomonadota</taxon>
        <taxon>Betaproteobacteria</taxon>
        <taxon>Burkholderiales</taxon>
        <taxon>Oxalobacteraceae</taxon>
        <taxon>Undibacterium</taxon>
    </lineage>
</organism>